<dbReference type="GO" id="GO:0003677">
    <property type="term" value="F:DNA binding"/>
    <property type="evidence" value="ECO:0007669"/>
    <property type="project" value="UniProtKB-KW"/>
</dbReference>
<gene>
    <name evidence="5" type="ORF">BK666_09805</name>
</gene>
<dbReference type="SMART" id="SM00421">
    <property type="entry name" value="HTH_LUXR"/>
    <property type="match status" value="1"/>
</dbReference>
<dbReference type="InterPro" id="IPR000792">
    <property type="entry name" value="Tscrpt_reg_LuxR_C"/>
</dbReference>
<evidence type="ECO:0000256" key="1">
    <source>
        <dbReference type="ARBA" id="ARBA00023015"/>
    </source>
</evidence>
<proteinExistence type="predicted"/>
<sequence length="304" mass="34077">MNRRFAPLRGEGAIARLAGMNSSAPPHSITLALHALHQWHVELERAFQHGAEPDALRHLVVALTALAPVESVMISLERKDCPPRLLYQHGIPEQHLDAILNRYFSVGYLLDPFCLAVDGGLAQGFYSLAEIAPDNFFDSDYYKTYYLNLGCTEDSYYIVNLDDHSKISVSLFQGMGASCLSADQLNVLRAVEPMVRLFINQCGYIDQQRHSIIASVETAAEVASTVVNQRIQVAMQQFGCDVLTERERESAHMVLRGHSIKSAAREMGISPETVRMHRKNLYLKLGINSQSELFAQFIEWLQKA</sequence>
<evidence type="ECO:0000259" key="4">
    <source>
        <dbReference type="PROSITE" id="PS50043"/>
    </source>
</evidence>
<accession>A0A423K856</accession>
<dbReference type="Proteomes" id="UP000285349">
    <property type="component" value="Unassembled WGS sequence"/>
</dbReference>
<dbReference type="PROSITE" id="PS50043">
    <property type="entry name" value="HTH_LUXR_2"/>
    <property type="match status" value="1"/>
</dbReference>
<feature type="domain" description="HTH luxR-type" evidence="4">
    <location>
        <begin position="236"/>
        <end position="301"/>
    </location>
</feature>
<dbReference type="AlphaFoldDB" id="A0A423K856"/>
<dbReference type="InterPro" id="IPR016032">
    <property type="entry name" value="Sig_transdc_resp-reg_C-effctor"/>
</dbReference>
<protein>
    <submittedName>
        <fullName evidence="5">Helix-turn-helix transcriptional regulator</fullName>
    </submittedName>
</protein>
<comment type="caution">
    <text evidence="5">The sequence shown here is derived from an EMBL/GenBank/DDBJ whole genome shotgun (WGS) entry which is preliminary data.</text>
</comment>
<dbReference type="SUPFAM" id="SSF46894">
    <property type="entry name" value="C-terminal effector domain of the bipartite response regulators"/>
    <property type="match status" value="1"/>
</dbReference>
<dbReference type="InterPro" id="IPR036388">
    <property type="entry name" value="WH-like_DNA-bd_sf"/>
</dbReference>
<reference evidence="5 6" key="1">
    <citation type="submission" date="2016-10" db="EMBL/GenBank/DDBJ databases">
        <title>Comparative genome analysis of multiple Pseudomonas spp. focuses on biocontrol and plant growth promoting traits.</title>
        <authorList>
            <person name="Tao X.-Y."/>
            <person name="Taylor C.G."/>
        </authorList>
    </citation>
    <scope>NUCLEOTIDE SEQUENCE [LARGE SCALE GENOMIC DNA]</scope>
    <source>
        <strain evidence="5 6">37A10</strain>
    </source>
</reference>
<evidence type="ECO:0000313" key="5">
    <source>
        <dbReference type="EMBL" id="RON47963.1"/>
    </source>
</evidence>
<name>A0A423K856_9PSED</name>
<evidence type="ECO:0000256" key="3">
    <source>
        <dbReference type="ARBA" id="ARBA00023163"/>
    </source>
</evidence>
<evidence type="ECO:0000256" key="2">
    <source>
        <dbReference type="ARBA" id="ARBA00023125"/>
    </source>
</evidence>
<keyword evidence="2" id="KW-0238">DNA-binding</keyword>
<organism evidence="5 6">
    <name type="scientific">Pseudomonas frederiksbergensis</name>
    <dbReference type="NCBI Taxonomy" id="104087"/>
    <lineage>
        <taxon>Bacteria</taxon>
        <taxon>Pseudomonadati</taxon>
        <taxon>Pseudomonadota</taxon>
        <taxon>Gammaproteobacteria</taxon>
        <taxon>Pseudomonadales</taxon>
        <taxon>Pseudomonadaceae</taxon>
        <taxon>Pseudomonas</taxon>
    </lineage>
</organism>
<dbReference type="OrthoDB" id="343383at2"/>
<dbReference type="GO" id="GO:0006355">
    <property type="term" value="P:regulation of DNA-templated transcription"/>
    <property type="evidence" value="ECO:0007669"/>
    <property type="project" value="InterPro"/>
</dbReference>
<dbReference type="PRINTS" id="PR00038">
    <property type="entry name" value="HTHLUXR"/>
</dbReference>
<evidence type="ECO:0000313" key="6">
    <source>
        <dbReference type="Proteomes" id="UP000285349"/>
    </source>
</evidence>
<keyword evidence="1" id="KW-0805">Transcription regulation</keyword>
<dbReference type="EMBL" id="MOBQ01000012">
    <property type="protein sequence ID" value="RON47963.1"/>
    <property type="molecule type" value="Genomic_DNA"/>
</dbReference>
<keyword evidence="3" id="KW-0804">Transcription</keyword>
<dbReference type="PANTHER" id="PTHR44688">
    <property type="entry name" value="DNA-BINDING TRANSCRIPTIONAL ACTIVATOR DEVR_DOSR"/>
    <property type="match status" value="1"/>
</dbReference>
<dbReference type="PANTHER" id="PTHR44688:SF16">
    <property type="entry name" value="DNA-BINDING TRANSCRIPTIONAL ACTIVATOR DEVR_DOSR"/>
    <property type="match status" value="1"/>
</dbReference>
<dbReference type="CDD" id="cd06170">
    <property type="entry name" value="LuxR_C_like"/>
    <property type="match status" value="1"/>
</dbReference>
<dbReference type="Pfam" id="PF00196">
    <property type="entry name" value="GerE"/>
    <property type="match status" value="1"/>
</dbReference>
<dbReference type="RefSeq" id="WP_123509476.1">
    <property type="nucleotide sequence ID" value="NZ_MOBQ01000012.1"/>
</dbReference>
<dbReference type="Gene3D" id="1.10.10.10">
    <property type="entry name" value="Winged helix-like DNA-binding domain superfamily/Winged helix DNA-binding domain"/>
    <property type="match status" value="1"/>
</dbReference>